<dbReference type="Proteomes" id="UP000031553">
    <property type="component" value="Unassembled WGS sequence"/>
</dbReference>
<dbReference type="GO" id="GO:0009253">
    <property type="term" value="P:peptidoglycan catabolic process"/>
    <property type="evidence" value="ECO:0007669"/>
    <property type="project" value="TreeGrafter"/>
</dbReference>
<evidence type="ECO:0000313" key="2">
    <source>
        <dbReference type="EMBL" id="KPH87823.1"/>
    </source>
</evidence>
<dbReference type="InterPro" id="IPR006311">
    <property type="entry name" value="TAT_signal"/>
</dbReference>
<name>A0A0N0MFP6_9PROT</name>
<proteinExistence type="predicted"/>
<dbReference type="SUPFAM" id="SSF53955">
    <property type="entry name" value="Lysozyme-like"/>
    <property type="match status" value="1"/>
</dbReference>
<dbReference type="PROSITE" id="PS51318">
    <property type="entry name" value="TAT"/>
    <property type="match status" value="1"/>
</dbReference>
<gene>
    <name evidence="2" type="ORF">GLUCOINTEAF2_0202064</name>
</gene>
<dbReference type="InterPro" id="IPR043426">
    <property type="entry name" value="MltB-like"/>
</dbReference>
<dbReference type="PANTHER" id="PTHR30163">
    <property type="entry name" value="MEMBRANE-BOUND LYTIC MUREIN TRANSGLYCOSYLASE B"/>
    <property type="match status" value="1"/>
</dbReference>
<dbReference type="Gene3D" id="1.10.530.10">
    <property type="match status" value="1"/>
</dbReference>
<dbReference type="AlphaFoldDB" id="A0A0N0MFP6"/>
<dbReference type="PANTHER" id="PTHR30163:SF8">
    <property type="entry name" value="LYTIC MUREIN TRANSGLYCOSYLASE"/>
    <property type="match status" value="1"/>
</dbReference>
<evidence type="ECO:0000313" key="3">
    <source>
        <dbReference type="Proteomes" id="UP000031553"/>
    </source>
</evidence>
<dbReference type="Pfam" id="PF13406">
    <property type="entry name" value="SLT_2"/>
    <property type="match status" value="1"/>
</dbReference>
<dbReference type="Gene3D" id="1.10.8.350">
    <property type="entry name" value="Bacterial muramidase"/>
    <property type="match status" value="1"/>
</dbReference>
<dbReference type="InterPro" id="IPR031304">
    <property type="entry name" value="SLT_2"/>
</dbReference>
<dbReference type="GO" id="GO:0008933">
    <property type="term" value="F:peptidoglycan lytic transglycosylase activity"/>
    <property type="evidence" value="ECO:0007669"/>
    <property type="project" value="TreeGrafter"/>
</dbReference>
<accession>A0A0N0MFP6</accession>
<protein>
    <submittedName>
        <fullName evidence="2">Lytic transglycosylase</fullName>
    </submittedName>
</protein>
<dbReference type="InterPro" id="IPR023346">
    <property type="entry name" value="Lysozyme-like_dom_sf"/>
</dbReference>
<dbReference type="NCBIfam" id="TIGR02283">
    <property type="entry name" value="MltB_2"/>
    <property type="match status" value="1"/>
</dbReference>
<organism evidence="2 3">
    <name type="scientific">Komagataeibacter intermedius AF2</name>
    <dbReference type="NCBI Taxonomy" id="1458464"/>
    <lineage>
        <taxon>Bacteria</taxon>
        <taxon>Pseudomonadati</taxon>
        <taxon>Pseudomonadota</taxon>
        <taxon>Alphaproteobacteria</taxon>
        <taxon>Acetobacterales</taxon>
        <taxon>Acetobacteraceae</taxon>
        <taxon>Komagataeibacter</taxon>
    </lineage>
</organism>
<dbReference type="EMBL" id="JUFX02000101">
    <property type="protein sequence ID" value="KPH87823.1"/>
    <property type="molecule type" value="Genomic_DNA"/>
</dbReference>
<sequence>MAMAAAPGCKSDIETGARPWHSIGMLVRRRLLHAAAASIAGAGASWLLPARAAHHHAPATPATGGGTGDYATFLATVRRDAIRQGLTADAVTRALDLSAPNPQVIQRDRTQPEFHLTWAQYRDRVVTQRKIADGRAAFAQQRAILEQQVLTRYDVAPGAVMGIWGLESAYGALTGKFAVVDALCTLAFEGRRAKFFHDELFHALSILNAGDIAPDLMTGSYAGAMGQPQFMPSAYLKYAVDIDGDGRRDIWHSVPDIFGSITNYLAGSGWVGGESWGQQVIVPDTVAQSMLGRTQTRTLAEWMAMGVRQMGGAPFDRPADTGAVLRPDGPGGEAFMVYRNFAAIRRYNPSDFYALAVGLLGNEIA</sequence>
<dbReference type="InterPro" id="IPR011970">
    <property type="entry name" value="MltB_2"/>
</dbReference>
<evidence type="ECO:0000259" key="1">
    <source>
        <dbReference type="Pfam" id="PF13406"/>
    </source>
</evidence>
<dbReference type="FunFam" id="1.10.8.350:FF:000001">
    <property type="entry name" value="Lytic murein transglycosylase B"/>
    <property type="match status" value="1"/>
</dbReference>
<feature type="domain" description="Transglycosylase SLT" evidence="1">
    <location>
        <begin position="72"/>
        <end position="361"/>
    </location>
</feature>
<reference evidence="2 3" key="1">
    <citation type="submission" date="2015-07" db="EMBL/GenBank/DDBJ databases">
        <title>Draft Genome Sequence of Komagataeibacter intermedius Strain AF2, Isolated from Kombucha Tea.</title>
        <authorList>
            <person name="Santos R.A."/>
            <person name="Berretta A.A."/>
            <person name="Barud H.S."/>
            <person name="Ribeiro S.J."/>
            <person name="Gonzalez-Garcia L.N."/>
            <person name="Zucchi T.D."/>
            <person name="Goldman G.H."/>
            <person name="Riano-Pachon D.M."/>
        </authorList>
    </citation>
    <scope>NUCLEOTIDE SEQUENCE [LARGE SCALE GENOMIC DNA]</scope>
    <source>
        <strain evidence="2 3">AF2</strain>
    </source>
</reference>
<comment type="caution">
    <text evidence="2">The sequence shown here is derived from an EMBL/GenBank/DDBJ whole genome shotgun (WGS) entry which is preliminary data.</text>
</comment>